<reference evidence="2" key="1">
    <citation type="journal article" date="2011" name="PLoS Genet.">
        <title>Genomic analysis of the necrotrophic fungal pathogens Sclerotinia sclerotiorum and Botrytis cinerea.</title>
        <authorList>
            <person name="Amselem J."/>
            <person name="Cuomo C.A."/>
            <person name="van Kan J.A."/>
            <person name="Viaud M."/>
            <person name="Benito E.P."/>
            <person name="Couloux A."/>
            <person name="Coutinho P.M."/>
            <person name="de Vries R.P."/>
            <person name="Dyer P.S."/>
            <person name="Fillinger S."/>
            <person name="Fournier E."/>
            <person name="Gout L."/>
            <person name="Hahn M."/>
            <person name="Kohn L."/>
            <person name="Lapalu N."/>
            <person name="Plummer K.M."/>
            <person name="Pradier J.M."/>
            <person name="Quevillon E."/>
            <person name="Sharon A."/>
            <person name="Simon A."/>
            <person name="ten Have A."/>
            <person name="Tudzynski B."/>
            <person name="Tudzynski P."/>
            <person name="Wincker P."/>
            <person name="Andrew M."/>
            <person name="Anthouard V."/>
            <person name="Beever R.E."/>
            <person name="Beffa R."/>
            <person name="Benoit I."/>
            <person name="Bouzid O."/>
            <person name="Brault B."/>
            <person name="Chen Z."/>
            <person name="Choquer M."/>
            <person name="Collemare J."/>
            <person name="Cotton P."/>
            <person name="Danchin E.G."/>
            <person name="Da Silva C."/>
            <person name="Gautier A."/>
            <person name="Giraud C."/>
            <person name="Giraud T."/>
            <person name="Gonzalez C."/>
            <person name="Grossetete S."/>
            <person name="Guldener U."/>
            <person name="Henrissat B."/>
            <person name="Howlett B.J."/>
            <person name="Kodira C."/>
            <person name="Kretschmer M."/>
            <person name="Lappartient A."/>
            <person name="Leroch M."/>
            <person name="Levis C."/>
            <person name="Mauceli E."/>
            <person name="Neuveglise C."/>
            <person name="Oeser B."/>
            <person name="Pearson M."/>
            <person name="Poulain J."/>
            <person name="Poussereau N."/>
            <person name="Quesneville H."/>
            <person name="Rascle C."/>
            <person name="Schumacher J."/>
            <person name="Segurens B."/>
            <person name="Sexton A."/>
            <person name="Silva E."/>
            <person name="Sirven C."/>
            <person name="Soanes D.M."/>
            <person name="Talbot N.J."/>
            <person name="Templeton M."/>
            <person name="Yandava C."/>
            <person name="Yarden O."/>
            <person name="Zeng Q."/>
            <person name="Rollins J.A."/>
            <person name="Lebrun M.H."/>
            <person name="Dickman M."/>
        </authorList>
    </citation>
    <scope>NUCLEOTIDE SEQUENCE [LARGE SCALE GENOMIC DNA]</scope>
    <source>
        <strain evidence="2">ATCC 18683 / 1980 / Ss-1</strain>
    </source>
</reference>
<accession>A7F3I1</accession>
<dbReference type="InParanoid" id="A7F3I1"/>
<dbReference type="RefSeq" id="XP_001586798.1">
    <property type="nucleotide sequence ID" value="XM_001586748.1"/>
</dbReference>
<dbReference type="Proteomes" id="UP000001312">
    <property type="component" value="Unassembled WGS sequence"/>
</dbReference>
<evidence type="ECO:0000313" key="2">
    <source>
        <dbReference type="Proteomes" id="UP000001312"/>
    </source>
</evidence>
<dbReference type="KEGG" id="ssl:SS1G_11827"/>
<name>A7F3I1_SCLS1</name>
<dbReference type="EMBL" id="CH476640">
    <property type="protein sequence ID" value="EDN97302.1"/>
    <property type="molecule type" value="Genomic_DNA"/>
</dbReference>
<dbReference type="GeneID" id="5482947"/>
<protein>
    <submittedName>
        <fullName evidence="1">Uncharacterized protein</fullName>
    </submittedName>
</protein>
<sequence length="70" mass="7973">MAVLVKETDGCTQQYLYIRSYGTEYGTLTRTTCSCTEHDQCLGPTRWVYEAITDVPIPSFYDIRVVVEQG</sequence>
<organism evidence="1 2">
    <name type="scientific">Sclerotinia sclerotiorum (strain ATCC 18683 / 1980 / Ss-1)</name>
    <name type="common">White mold</name>
    <name type="synonym">Whetzelinia sclerotiorum</name>
    <dbReference type="NCBI Taxonomy" id="665079"/>
    <lineage>
        <taxon>Eukaryota</taxon>
        <taxon>Fungi</taxon>
        <taxon>Dikarya</taxon>
        <taxon>Ascomycota</taxon>
        <taxon>Pezizomycotina</taxon>
        <taxon>Leotiomycetes</taxon>
        <taxon>Helotiales</taxon>
        <taxon>Sclerotiniaceae</taxon>
        <taxon>Sclerotinia</taxon>
    </lineage>
</organism>
<keyword evidence="2" id="KW-1185">Reference proteome</keyword>
<proteinExistence type="predicted"/>
<evidence type="ECO:0000313" key="1">
    <source>
        <dbReference type="EMBL" id="EDN97302.1"/>
    </source>
</evidence>
<dbReference type="AlphaFoldDB" id="A7F3I1"/>
<gene>
    <name evidence="1" type="ORF">SS1G_11827</name>
</gene>